<dbReference type="EMBL" id="MU853234">
    <property type="protein sequence ID" value="KAK4121333.1"/>
    <property type="molecule type" value="Genomic_DNA"/>
</dbReference>
<reference evidence="2" key="2">
    <citation type="submission" date="2023-05" db="EMBL/GenBank/DDBJ databases">
        <authorList>
            <consortium name="Lawrence Berkeley National Laboratory"/>
            <person name="Steindorff A."/>
            <person name="Hensen N."/>
            <person name="Bonometti L."/>
            <person name="Westerberg I."/>
            <person name="Brannstrom I.O."/>
            <person name="Guillou S."/>
            <person name="Cros-Aarteil S."/>
            <person name="Calhoun S."/>
            <person name="Haridas S."/>
            <person name="Kuo A."/>
            <person name="Mondo S."/>
            <person name="Pangilinan J."/>
            <person name="Riley R."/>
            <person name="Labutti K."/>
            <person name="Andreopoulos B."/>
            <person name="Lipzen A."/>
            <person name="Chen C."/>
            <person name="Yanf M."/>
            <person name="Daum C."/>
            <person name="Ng V."/>
            <person name="Clum A."/>
            <person name="Ohm R."/>
            <person name="Martin F."/>
            <person name="Silar P."/>
            <person name="Natvig D."/>
            <person name="Lalanne C."/>
            <person name="Gautier V."/>
            <person name="Ament-Velasquez S.L."/>
            <person name="Kruys A."/>
            <person name="Hutchinson M.I."/>
            <person name="Powell A.J."/>
            <person name="Barry K."/>
            <person name="Miller A.N."/>
            <person name="Grigoriev I.V."/>
            <person name="Debuchy R."/>
            <person name="Gladieux P."/>
            <person name="Thoren M.H."/>
            <person name="Johannesson H."/>
        </authorList>
    </citation>
    <scope>NUCLEOTIDE SEQUENCE</scope>
    <source>
        <strain evidence="2">CBS 731.68</strain>
    </source>
</reference>
<feature type="compositionally biased region" description="Basic and acidic residues" evidence="1">
    <location>
        <begin position="580"/>
        <end position="616"/>
    </location>
</feature>
<feature type="compositionally biased region" description="Pro residues" evidence="1">
    <location>
        <begin position="848"/>
        <end position="858"/>
    </location>
</feature>
<dbReference type="Proteomes" id="UP001302602">
    <property type="component" value="Unassembled WGS sequence"/>
</dbReference>
<feature type="compositionally biased region" description="Basic residues" evidence="1">
    <location>
        <begin position="461"/>
        <end position="470"/>
    </location>
</feature>
<dbReference type="PANTHER" id="PTHR35487">
    <property type="entry name" value="DUF3824 DOMAIN-CONTAINING PROTEIN"/>
    <property type="match status" value="1"/>
</dbReference>
<name>A0AAN6TV64_9PEZI</name>
<dbReference type="AlphaFoldDB" id="A0AAN6TV64"/>
<feature type="region of interest" description="Disordered" evidence="1">
    <location>
        <begin position="1137"/>
        <end position="1229"/>
    </location>
</feature>
<proteinExistence type="predicted"/>
<feature type="compositionally biased region" description="Low complexity" evidence="1">
    <location>
        <begin position="1055"/>
        <end position="1064"/>
    </location>
</feature>
<sequence>MPEVYRESRYVRERDASPSSDEGYKRTTVRRYKVTPDRVERVEREVDIVEEERRSRYAPIRRSSRDEIIDRLYIPERPRSAYDPSPHSATYVERQVIEREREREPRDEHYTRVDRVEYRGDGPRGAVVERERVIERDDRDLPYPTERTRTVVEREVVERDRDDDYHRSSDRDRGRVVYESTKEVERVDRNDVYSPRDWERRSYWDDEKETEVRVEKRVEHRDGGEVRVERRVEERRDDGYPSGTAEVERWRKETEYYEPAPPPPAPIVIRQRAPEQKIIVQEAPPATVVIREQAQEPREITVARRGSRDGEYYYHRESREIGPYRGELREEEVAVARYDDDHRHRHHHHHHHRRHHHHGGYSDAESDDGYYLKRTVTRRERSESSSPHRKRHLAEGALAGAGIGALLASKRDGQGEFKQHRGRKVLAGAALGALGTEVARRAHSAYQERFEDERERERSRSRSRPPHSRLKTGLGIAAVALAAAGAAKYYQSNKIEKEEATRGRALHRDSDSDRSPSRKRSKSRASSLAKAGLGTAAVAGLVQHYRHKSKTRNGKSRSRSRVRTGAEILAAGLAGAGAKKLYDRHKEKKEGEHERELDRQVSDDDYYDRDARDYNRRSRSRSLTRSGPTYPDGDPSVADPELGMVEYGAHPLPVYPEYGHDTGRGAAAGYDSAAEDRSRRRRRRHRSRGDDDYSADSEAETDRDKKTAKKRSGSRLRDLAAGAAAAGAAAIGIKKYNDKKDKGKEKERDEKERERDRARDRERERETEREKGRERDRRRYGDDVPADDYDNYGRRAPSPLHASGGYYNPPPAAPPGSTNGFTQHPNVPIDNLNQHYAPYPPDTAYTPYSPPMPGPPPNSATTTGAVPPPTDRPGPEHVSEASCVGRSTPEPGAAVRSVDKDGIIPSVAYAPPHPRPPPPAASESVPEDAPRTPKSVVFIPLSPKSSATLRRHHEEHASKSETEDIPSESDDDGDEDRDKGLSADKEPGSTSSRRRRRKSDPSSDRALAPPVLRSRDNRDTASSFSEPPETDDEEVIEMLPDRFDAQGRPLDDGSEPSSSYSSRGWHSRRGDFEYRSPRGSTDKGGLNMRGEWGVAGTDAEVVERVVQRVTGVLEGRGSWWGLIGGILSGSLLHSGSATADEGGGGGEGQGTRRISDRLVRDQKTSRDDNDEDWGRRRRRREEGSSRHADDRRRDDYDDDRYDEERKRRRRRRGKEQPYDMGVDRAHTWG</sequence>
<evidence type="ECO:0000313" key="2">
    <source>
        <dbReference type="EMBL" id="KAK4121333.1"/>
    </source>
</evidence>
<feature type="compositionally biased region" description="Basic and acidic residues" evidence="1">
    <location>
        <begin position="1153"/>
        <end position="1167"/>
    </location>
</feature>
<feature type="compositionally biased region" description="Basic and acidic residues" evidence="1">
    <location>
        <begin position="498"/>
        <end position="516"/>
    </location>
</feature>
<protein>
    <recommendedName>
        <fullName evidence="4">DUF3824 domain-containing protein</fullName>
    </recommendedName>
</protein>
<evidence type="ECO:0008006" key="4">
    <source>
        <dbReference type="Google" id="ProtNLM"/>
    </source>
</evidence>
<feature type="region of interest" description="Disordered" evidence="1">
    <location>
        <begin position="579"/>
        <end position="1091"/>
    </location>
</feature>
<evidence type="ECO:0000313" key="3">
    <source>
        <dbReference type="Proteomes" id="UP001302602"/>
    </source>
</evidence>
<dbReference type="RefSeq" id="XP_062645104.1">
    <property type="nucleotide sequence ID" value="XM_062796535.1"/>
</dbReference>
<reference evidence="2" key="1">
    <citation type="journal article" date="2023" name="Mol. Phylogenet. Evol.">
        <title>Genome-scale phylogeny and comparative genomics of the fungal order Sordariales.</title>
        <authorList>
            <person name="Hensen N."/>
            <person name="Bonometti L."/>
            <person name="Westerberg I."/>
            <person name="Brannstrom I.O."/>
            <person name="Guillou S."/>
            <person name="Cros-Aarteil S."/>
            <person name="Calhoun S."/>
            <person name="Haridas S."/>
            <person name="Kuo A."/>
            <person name="Mondo S."/>
            <person name="Pangilinan J."/>
            <person name="Riley R."/>
            <person name="LaButti K."/>
            <person name="Andreopoulos B."/>
            <person name="Lipzen A."/>
            <person name="Chen C."/>
            <person name="Yan M."/>
            <person name="Daum C."/>
            <person name="Ng V."/>
            <person name="Clum A."/>
            <person name="Steindorff A."/>
            <person name="Ohm R.A."/>
            <person name="Martin F."/>
            <person name="Silar P."/>
            <person name="Natvig D.O."/>
            <person name="Lalanne C."/>
            <person name="Gautier V."/>
            <person name="Ament-Velasquez S.L."/>
            <person name="Kruys A."/>
            <person name="Hutchinson M.I."/>
            <person name="Powell A.J."/>
            <person name="Barry K."/>
            <person name="Miller A.N."/>
            <person name="Grigoriev I.V."/>
            <person name="Debuchy R."/>
            <person name="Gladieux P."/>
            <person name="Hiltunen Thoren M."/>
            <person name="Johannesson H."/>
        </authorList>
    </citation>
    <scope>NUCLEOTIDE SEQUENCE</scope>
    <source>
        <strain evidence="2">CBS 731.68</strain>
    </source>
</reference>
<feature type="compositionally biased region" description="Basic and acidic residues" evidence="1">
    <location>
        <begin position="1180"/>
        <end position="1195"/>
    </location>
</feature>
<feature type="compositionally biased region" description="Basic and acidic residues" evidence="1">
    <location>
        <begin position="1039"/>
        <end position="1051"/>
    </location>
</feature>
<feature type="region of interest" description="Disordered" evidence="1">
    <location>
        <begin position="445"/>
        <end position="471"/>
    </location>
</feature>
<feature type="compositionally biased region" description="Basic residues" evidence="1">
    <location>
        <begin position="544"/>
        <end position="562"/>
    </location>
</feature>
<feature type="compositionally biased region" description="Basic and acidic residues" evidence="1">
    <location>
        <begin position="68"/>
        <end position="80"/>
    </location>
</feature>
<feature type="compositionally biased region" description="Basic and acidic residues" evidence="1">
    <location>
        <begin position="1"/>
        <end position="16"/>
    </location>
</feature>
<keyword evidence="3" id="KW-1185">Reference proteome</keyword>
<feature type="compositionally biased region" description="Acidic residues" evidence="1">
    <location>
        <begin position="963"/>
        <end position="975"/>
    </location>
</feature>
<accession>A0AAN6TV64</accession>
<feature type="compositionally biased region" description="Basic and acidic residues" evidence="1">
    <location>
        <begin position="1214"/>
        <end position="1229"/>
    </location>
</feature>
<feature type="region of interest" description="Disordered" evidence="1">
    <location>
        <begin position="1"/>
        <end position="29"/>
    </location>
</feature>
<evidence type="ECO:0000256" key="1">
    <source>
        <dbReference type="SAM" id="MobiDB-lite"/>
    </source>
</evidence>
<dbReference type="GeneID" id="87833303"/>
<feature type="compositionally biased region" description="Basic and acidic residues" evidence="1">
    <location>
        <begin position="95"/>
        <end position="124"/>
    </location>
</feature>
<feature type="region of interest" description="Disordered" evidence="1">
    <location>
        <begin position="342"/>
        <end position="367"/>
    </location>
</feature>
<comment type="caution">
    <text evidence="2">The sequence shown here is derived from an EMBL/GenBank/DDBJ whole genome shotgun (WGS) entry which is preliminary data.</text>
</comment>
<feature type="compositionally biased region" description="Basic and acidic residues" evidence="1">
    <location>
        <begin position="952"/>
        <end position="962"/>
    </location>
</feature>
<feature type="compositionally biased region" description="Basic residues" evidence="1">
    <location>
        <begin position="343"/>
        <end position="359"/>
    </location>
</feature>
<feature type="compositionally biased region" description="Basic and acidic residues" evidence="1">
    <location>
        <begin position="976"/>
        <end position="987"/>
    </location>
</feature>
<feature type="compositionally biased region" description="Low complexity" evidence="1">
    <location>
        <begin position="720"/>
        <end position="733"/>
    </location>
</feature>
<feature type="region of interest" description="Disordered" evidence="1">
    <location>
        <begin position="152"/>
        <end position="176"/>
    </location>
</feature>
<feature type="region of interest" description="Disordered" evidence="1">
    <location>
        <begin position="68"/>
        <end position="124"/>
    </location>
</feature>
<feature type="region of interest" description="Disordered" evidence="1">
    <location>
        <begin position="498"/>
        <end position="531"/>
    </location>
</feature>
<organism evidence="2 3">
    <name type="scientific">Parathielavia appendiculata</name>
    <dbReference type="NCBI Taxonomy" id="2587402"/>
    <lineage>
        <taxon>Eukaryota</taxon>
        <taxon>Fungi</taxon>
        <taxon>Dikarya</taxon>
        <taxon>Ascomycota</taxon>
        <taxon>Pezizomycotina</taxon>
        <taxon>Sordariomycetes</taxon>
        <taxon>Sordariomycetidae</taxon>
        <taxon>Sordariales</taxon>
        <taxon>Chaetomiaceae</taxon>
        <taxon>Parathielavia</taxon>
    </lineage>
</organism>
<dbReference type="PANTHER" id="PTHR35487:SF1">
    <property type="entry name" value="DUF3824 DOMAIN-CONTAINING PROTEIN"/>
    <property type="match status" value="1"/>
</dbReference>
<feature type="compositionally biased region" description="Basic and acidic residues" evidence="1">
    <location>
        <begin position="446"/>
        <end position="460"/>
    </location>
</feature>
<feature type="compositionally biased region" description="Polar residues" evidence="1">
    <location>
        <begin position="816"/>
        <end position="825"/>
    </location>
</feature>
<feature type="compositionally biased region" description="Basic and acidic residues" evidence="1">
    <location>
        <begin position="735"/>
        <end position="782"/>
    </location>
</feature>
<feature type="compositionally biased region" description="Pro residues" evidence="1">
    <location>
        <begin position="911"/>
        <end position="920"/>
    </location>
</feature>
<gene>
    <name evidence="2" type="ORF">N657DRAFT_682980</name>
</gene>
<feature type="region of interest" description="Disordered" evidence="1">
    <location>
        <begin position="543"/>
        <end position="563"/>
    </location>
</feature>